<dbReference type="Proteomes" id="UP000222527">
    <property type="component" value="Segment"/>
</dbReference>
<dbReference type="KEGG" id="vg:40079013"/>
<proteinExistence type="predicted"/>
<reference evidence="1 2" key="1">
    <citation type="submission" date="2015-11" db="EMBL/GenBank/DDBJ databases">
        <authorList>
            <person name="Aziz R.M."/>
            <person name="Carl E.L."/>
            <person name="Farooq M.A."/>
            <person name="Gal B."/>
            <person name="Garcia Martinez K."/>
            <person name="Mathew K.J."/>
            <person name="Obando D.J."/>
            <person name="Robinson K.M."/>
            <person name="Robinson M.D."/>
            <person name="Sanders L.M."/>
            <person name="Silva M.P."/>
            <person name="Tasnim L."/>
            <person name="Vo M."/>
            <person name="Vo Q.D."/>
            <person name="Simon S.E."/>
            <person name="Hughes L.E."/>
            <person name="Benjamin R.C."/>
            <person name="Bradley K.W."/>
            <person name="Asai D.J."/>
            <person name="Bowman C.A."/>
            <person name="Russell D.A."/>
            <person name="Pope W.H."/>
            <person name="Jacobs-Sera D."/>
            <person name="Hendrix R.W."/>
            <person name="Hatfull G.F."/>
        </authorList>
    </citation>
    <scope>NUCLEOTIDE SEQUENCE [LARGE SCALE GENOMIC DNA]</scope>
</reference>
<gene>
    <name evidence="1" type="primary">58</name>
    <name evidence="1" type="ORF">CIRCUM_58</name>
</gene>
<evidence type="ECO:0000313" key="1">
    <source>
        <dbReference type="EMBL" id="ALY08742.1"/>
    </source>
</evidence>
<dbReference type="OrthoDB" id="39228at10239"/>
<accession>A0A0U4ID85</accession>
<dbReference type="RefSeq" id="YP_009603147.1">
    <property type="nucleotide sequence ID" value="NC_041948.1"/>
</dbReference>
<sequence>MATQLTPEDLSELHRLLWTLSNSVPSTHSERESARELQDKISIIRSEAQETERKRNVISNYFHQSLAHPAIRQMSADRINEMYDRLVEVGKIKEGEN</sequence>
<dbReference type="GeneID" id="40079013"/>
<name>A0A0U4ID85_9CAUD</name>
<evidence type="ECO:0000313" key="2">
    <source>
        <dbReference type="Proteomes" id="UP000222527"/>
    </source>
</evidence>
<dbReference type="EMBL" id="KU160642">
    <property type="protein sequence ID" value="ALY08742.1"/>
    <property type="molecule type" value="Genomic_DNA"/>
</dbReference>
<keyword evidence="2" id="KW-1185">Reference proteome</keyword>
<organism evidence="1 2">
    <name type="scientific">Arthrobacter phage Circum</name>
    <dbReference type="NCBI Taxonomy" id="1772295"/>
    <lineage>
        <taxon>Viruses</taxon>
        <taxon>Duplodnaviria</taxon>
        <taxon>Heunggongvirae</taxon>
        <taxon>Uroviricota</taxon>
        <taxon>Caudoviricetes</taxon>
        <taxon>Mudcatvirus</taxon>
        <taxon>Mudcatvirus circum</taxon>
    </lineage>
</organism>
<protein>
    <submittedName>
        <fullName evidence="1">Uncharacterized protein</fullName>
    </submittedName>
</protein>